<protein>
    <recommendedName>
        <fullName evidence="3">VOC domain-containing protein</fullName>
    </recommendedName>
</protein>
<gene>
    <name evidence="1" type="ORF">PAECIP111802_07270</name>
</gene>
<name>A0ABM8VUM7_9BACL</name>
<dbReference type="EMBL" id="CAJVCE010000054">
    <property type="protein sequence ID" value="CAG7659016.1"/>
    <property type="molecule type" value="Genomic_DNA"/>
</dbReference>
<reference evidence="1 2" key="1">
    <citation type="submission" date="2021-06" db="EMBL/GenBank/DDBJ databases">
        <authorList>
            <person name="Criscuolo A."/>
        </authorList>
    </citation>
    <scope>NUCLEOTIDE SEQUENCE [LARGE SCALE GENOMIC DNA]</scope>
    <source>
        <strain evidence="2">CIP 111802</strain>
    </source>
</reference>
<proteinExistence type="predicted"/>
<evidence type="ECO:0008006" key="3">
    <source>
        <dbReference type="Google" id="ProtNLM"/>
    </source>
</evidence>
<keyword evidence="2" id="KW-1185">Reference proteome</keyword>
<accession>A0ABM8VUM7</accession>
<sequence length="138" mass="16082">MNQIRLVSDLHKSKEYYKQALGCRIDGWGHVEREQPQLGFILYQSEDPGDIVPNKKPRKISYPKKWEGPLTGCDTYAYADWEHIDGLLEQFRANGAIIHYEMKHEDQGDALEGIWCSRSRWICHLVRSGYVYVVVVEL</sequence>
<evidence type="ECO:0000313" key="2">
    <source>
        <dbReference type="Proteomes" id="UP000730618"/>
    </source>
</evidence>
<organism evidence="1 2">
    <name type="scientific">Paenibacillus allorhizosphaerae</name>
    <dbReference type="NCBI Taxonomy" id="2849866"/>
    <lineage>
        <taxon>Bacteria</taxon>
        <taxon>Bacillati</taxon>
        <taxon>Bacillota</taxon>
        <taxon>Bacilli</taxon>
        <taxon>Bacillales</taxon>
        <taxon>Paenibacillaceae</taxon>
        <taxon>Paenibacillus</taxon>
    </lineage>
</organism>
<dbReference type="RefSeq" id="WP_218103386.1">
    <property type="nucleotide sequence ID" value="NZ_CAJVCE010000054.1"/>
</dbReference>
<dbReference type="Proteomes" id="UP000730618">
    <property type="component" value="Unassembled WGS sequence"/>
</dbReference>
<comment type="caution">
    <text evidence="1">The sequence shown here is derived from an EMBL/GenBank/DDBJ whole genome shotgun (WGS) entry which is preliminary data.</text>
</comment>
<evidence type="ECO:0000313" key="1">
    <source>
        <dbReference type="EMBL" id="CAG7659016.1"/>
    </source>
</evidence>